<gene>
    <name evidence="3" type="ORF">GCM10009721_20530</name>
</gene>
<dbReference type="Gene3D" id="1.10.10.10">
    <property type="entry name" value="Winged helix-like DNA-binding domain superfamily/Winged helix DNA-binding domain"/>
    <property type="match status" value="1"/>
</dbReference>
<dbReference type="EMBL" id="BMNZ01000003">
    <property type="protein sequence ID" value="GGM94193.1"/>
    <property type="molecule type" value="Genomic_DNA"/>
</dbReference>
<dbReference type="InterPro" id="IPR036388">
    <property type="entry name" value="WH-like_DNA-bd_sf"/>
</dbReference>
<evidence type="ECO:0000313" key="4">
    <source>
        <dbReference type="Proteomes" id="UP000623461"/>
    </source>
</evidence>
<evidence type="ECO:0000313" key="3">
    <source>
        <dbReference type="EMBL" id="GGM94193.1"/>
    </source>
</evidence>
<dbReference type="Proteomes" id="UP000623461">
    <property type="component" value="Unassembled WGS sequence"/>
</dbReference>
<accession>A0ABQ2HZ63</accession>
<reference evidence="4" key="1">
    <citation type="journal article" date="2019" name="Int. J. Syst. Evol. Microbiol.">
        <title>The Global Catalogue of Microorganisms (GCM) 10K type strain sequencing project: providing services to taxonomists for standard genome sequencing and annotation.</title>
        <authorList>
            <consortium name="The Broad Institute Genomics Platform"/>
            <consortium name="The Broad Institute Genome Sequencing Center for Infectious Disease"/>
            <person name="Wu L."/>
            <person name="Ma J."/>
        </authorList>
    </citation>
    <scope>NUCLEOTIDE SEQUENCE [LARGE SCALE GENOMIC DNA]</scope>
    <source>
        <strain evidence="4">JCM 1365</strain>
    </source>
</reference>
<comment type="caution">
    <text evidence="3">The sequence shown here is derived from an EMBL/GenBank/DDBJ whole genome shotgun (WGS) entry which is preliminary data.</text>
</comment>
<organism evidence="3 4">
    <name type="scientific">Terrabacter tumescens</name>
    <dbReference type="NCBI Taxonomy" id="60443"/>
    <lineage>
        <taxon>Bacteria</taxon>
        <taxon>Bacillati</taxon>
        <taxon>Actinomycetota</taxon>
        <taxon>Actinomycetes</taxon>
        <taxon>Micrococcales</taxon>
        <taxon>Intrasporangiaceae</taxon>
        <taxon>Terrabacter</taxon>
    </lineage>
</organism>
<keyword evidence="4" id="KW-1185">Reference proteome</keyword>
<evidence type="ECO:0000256" key="1">
    <source>
        <dbReference type="SAM" id="MobiDB-lite"/>
    </source>
</evidence>
<dbReference type="InterPro" id="IPR036390">
    <property type="entry name" value="WH_DNA-bd_sf"/>
</dbReference>
<feature type="region of interest" description="Disordered" evidence="1">
    <location>
        <begin position="1"/>
        <end position="29"/>
    </location>
</feature>
<dbReference type="SUPFAM" id="SSF46785">
    <property type="entry name" value="Winged helix' DNA-binding domain"/>
    <property type="match status" value="1"/>
</dbReference>
<sequence>MSKRATTESPGEGEGGGHGASAATPEGNGWTLLTSHGRVLLLIARDPGRRVRDLAERAQITERAAVGIVKDLEQAGYITKIRDGRRNRYVVHDEVAFRHPAEADHPVRELIEIFTGPST</sequence>
<dbReference type="CDD" id="cd00090">
    <property type="entry name" value="HTH_ARSR"/>
    <property type="match status" value="1"/>
</dbReference>
<dbReference type="RefSeq" id="WP_229674929.1">
    <property type="nucleotide sequence ID" value="NZ_BMNZ01000003.1"/>
</dbReference>
<dbReference type="InterPro" id="IPR011991">
    <property type="entry name" value="ArsR-like_HTH"/>
</dbReference>
<protein>
    <submittedName>
        <fullName evidence="3">Transcriptional regulator</fullName>
    </submittedName>
</protein>
<feature type="domain" description="HTH marR-type" evidence="2">
    <location>
        <begin position="34"/>
        <end position="85"/>
    </location>
</feature>
<dbReference type="Pfam" id="PF12802">
    <property type="entry name" value="MarR_2"/>
    <property type="match status" value="1"/>
</dbReference>
<evidence type="ECO:0000259" key="2">
    <source>
        <dbReference type="Pfam" id="PF12802"/>
    </source>
</evidence>
<proteinExistence type="predicted"/>
<name>A0ABQ2HZ63_9MICO</name>
<dbReference type="InterPro" id="IPR000835">
    <property type="entry name" value="HTH_MarR-typ"/>
</dbReference>